<dbReference type="EMBL" id="RJUF01000194">
    <property type="protein sequence ID" value="MCP9765879.1"/>
    <property type="molecule type" value="Genomic_DNA"/>
</dbReference>
<evidence type="ECO:0000256" key="1">
    <source>
        <dbReference type="ARBA" id="ARBA00004141"/>
    </source>
</evidence>
<dbReference type="GO" id="GO:0016020">
    <property type="term" value="C:membrane"/>
    <property type="evidence" value="ECO:0007669"/>
    <property type="project" value="UniProtKB-SubCell"/>
</dbReference>
<evidence type="ECO:0000256" key="5">
    <source>
        <dbReference type="SAM" id="Phobius"/>
    </source>
</evidence>
<feature type="transmembrane region" description="Helical" evidence="5">
    <location>
        <begin position="169"/>
        <end position="186"/>
    </location>
</feature>
<dbReference type="Pfam" id="PF01040">
    <property type="entry name" value="UbiA"/>
    <property type="match status" value="1"/>
</dbReference>
<gene>
    <name evidence="6" type="ORF">EGI31_23330</name>
</gene>
<feature type="transmembrane region" description="Helical" evidence="5">
    <location>
        <begin position="207"/>
        <end position="230"/>
    </location>
</feature>
<keyword evidence="2 5" id="KW-0812">Transmembrane</keyword>
<name>A0AAE3KVC1_9BACT</name>
<protein>
    <submittedName>
        <fullName evidence="6">Ubiquinone biosynthesis protein UbiA</fullName>
    </submittedName>
</protein>
<feature type="transmembrane region" description="Helical" evidence="5">
    <location>
        <begin position="128"/>
        <end position="149"/>
    </location>
</feature>
<dbReference type="RefSeq" id="WP_255039583.1">
    <property type="nucleotide sequence ID" value="NZ_RJUF01000194.1"/>
</dbReference>
<comment type="caution">
    <text evidence="6">The sequence shown here is derived from an EMBL/GenBank/DDBJ whole genome shotgun (WGS) entry which is preliminary data.</text>
</comment>
<comment type="subcellular location">
    <subcellularLocation>
        <location evidence="1">Membrane</location>
        <topology evidence="1">Multi-pass membrane protein</topology>
    </subcellularLocation>
</comment>
<feature type="transmembrane region" description="Helical" evidence="5">
    <location>
        <begin position="236"/>
        <end position="258"/>
    </location>
</feature>
<feature type="transmembrane region" description="Helical" evidence="5">
    <location>
        <begin position="38"/>
        <end position="59"/>
    </location>
</feature>
<sequence>MTKKDIFLHLRFPFSLFLMPIYWLAISQQVNGDFVNNIWIFVILHIFIYPASNAFNSYYDKDEGSIGGLKNPPKVDVNLWYAANLFDAVGVIASILLVGTWFGILVLFYVSVSRLYSHPSVRLKKYPVLSWLVVGLFQGALVFMMVYTFGQNLSITEFLEAKNLSNAPIWLGCIMSALILWAVYPITQVYQHEEDTKNGDKTMSILLGIRGTFIFCMTFFLMALTCAFYFLERNDFTRFIGFSAPIALFMNWWFLKVWKKPEEANFKYTMILNLMASLLLNFCFIINALMA</sequence>
<evidence type="ECO:0000313" key="7">
    <source>
        <dbReference type="Proteomes" id="UP001204144"/>
    </source>
</evidence>
<keyword evidence="3 5" id="KW-1133">Transmembrane helix</keyword>
<dbReference type="Proteomes" id="UP001204144">
    <property type="component" value="Unassembled WGS sequence"/>
</dbReference>
<evidence type="ECO:0000313" key="6">
    <source>
        <dbReference type="EMBL" id="MCP9765879.1"/>
    </source>
</evidence>
<evidence type="ECO:0000256" key="3">
    <source>
        <dbReference type="ARBA" id="ARBA00022989"/>
    </source>
</evidence>
<keyword evidence="7" id="KW-1185">Reference proteome</keyword>
<accession>A0AAE3KVC1</accession>
<proteinExistence type="predicted"/>
<evidence type="ECO:0000256" key="2">
    <source>
        <dbReference type="ARBA" id="ARBA00022692"/>
    </source>
</evidence>
<organism evidence="6 7">
    <name type="scientific">Lacihabitans soyangensis</name>
    <dbReference type="NCBI Taxonomy" id="869394"/>
    <lineage>
        <taxon>Bacteria</taxon>
        <taxon>Pseudomonadati</taxon>
        <taxon>Bacteroidota</taxon>
        <taxon>Cytophagia</taxon>
        <taxon>Cytophagales</taxon>
        <taxon>Leadbetterellaceae</taxon>
        <taxon>Lacihabitans</taxon>
    </lineage>
</organism>
<keyword evidence="4 5" id="KW-0472">Membrane</keyword>
<keyword evidence="6" id="KW-0830">Ubiquinone</keyword>
<dbReference type="InterPro" id="IPR000537">
    <property type="entry name" value="UbiA_prenyltransferase"/>
</dbReference>
<feature type="transmembrane region" description="Helical" evidence="5">
    <location>
        <begin position="270"/>
        <end position="290"/>
    </location>
</feature>
<feature type="transmembrane region" description="Helical" evidence="5">
    <location>
        <begin position="79"/>
        <end position="108"/>
    </location>
</feature>
<dbReference type="GO" id="GO:0016765">
    <property type="term" value="F:transferase activity, transferring alkyl or aryl (other than methyl) groups"/>
    <property type="evidence" value="ECO:0007669"/>
    <property type="project" value="InterPro"/>
</dbReference>
<evidence type="ECO:0000256" key="4">
    <source>
        <dbReference type="ARBA" id="ARBA00023136"/>
    </source>
</evidence>
<reference evidence="6 7" key="1">
    <citation type="submission" date="2018-11" db="EMBL/GenBank/DDBJ databases">
        <title>Novel bacteria species description.</title>
        <authorList>
            <person name="Han J.-H."/>
        </authorList>
    </citation>
    <scope>NUCLEOTIDE SEQUENCE [LARGE SCALE GENOMIC DNA]</scope>
    <source>
        <strain evidence="6 7">KCTC23259</strain>
    </source>
</reference>
<dbReference type="AlphaFoldDB" id="A0AAE3KVC1"/>
<feature type="transmembrane region" description="Helical" evidence="5">
    <location>
        <begin position="6"/>
        <end position="26"/>
    </location>
</feature>